<reference evidence="1" key="1">
    <citation type="submission" date="2022-05" db="EMBL/GenBank/DDBJ databases">
        <authorList>
            <person name="Tuo L."/>
        </authorList>
    </citation>
    <scope>NUCLEOTIDE SEQUENCE</scope>
    <source>
        <strain evidence="1">BSK12Z-4</strain>
    </source>
</reference>
<dbReference type="Gene3D" id="2.160.10.10">
    <property type="entry name" value="Hexapeptide repeat proteins"/>
    <property type="match status" value="1"/>
</dbReference>
<keyword evidence="2" id="KW-1185">Reference proteome</keyword>
<accession>A0A9X2IF25</accession>
<dbReference type="SUPFAM" id="SSF51161">
    <property type="entry name" value="Trimeric LpxA-like enzymes"/>
    <property type="match status" value="1"/>
</dbReference>
<evidence type="ECO:0000313" key="1">
    <source>
        <dbReference type="EMBL" id="MCM0619944.1"/>
    </source>
</evidence>
<sequence>MSATATAPVGGHVVAGRLPAPARALVHLGLRAVTRAYRLRYGRRLVVGEDVIIFGGLKLQQGTTLHLGDRVRVRRGVIVNGGGEVHVGADTLLNGCWIGATTRVDVGRRCLVSDCFVTDSDFHNLDPAERHLPPGPRSRKPVVIEDNVWIGAQAWVLKGSRIGRDSVVSAVSVVRGDVPPAVVVLGNPATVVKHLPPAPEHV</sequence>
<gene>
    <name evidence="1" type="ORF">M8330_06500</name>
</gene>
<dbReference type="EMBL" id="JAMOIL010000007">
    <property type="protein sequence ID" value="MCM0619944.1"/>
    <property type="molecule type" value="Genomic_DNA"/>
</dbReference>
<dbReference type="AlphaFoldDB" id="A0A9X2IF25"/>
<dbReference type="Proteomes" id="UP001139485">
    <property type="component" value="Unassembled WGS sequence"/>
</dbReference>
<organism evidence="1 2">
    <name type="scientific">Nocardioides bruguierae</name>
    <dbReference type="NCBI Taxonomy" id="2945102"/>
    <lineage>
        <taxon>Bacteria</taxon>
        <taxon>Bacillati</taxon>
        <taxon>Actinomycetota</taxon>
        <taxon>Actinomycetes</taxon>
        <taxon>Propionibacteriales</taxon>
        <taxon>Nocardioidaceae</taxon>
        <taxon>Nocardioides</taxon>
    </lineage>
</organism>
<dbReference type="PANTHER" id="PTHR23416">
    <property type="entry name" value="SIALIC ACID SYNTHASE-RELATED"/>
    <property type="match status" value="1"/>
</dbReference>
<evidence type="ECO:0000313" key="2">
    <source>
        <dbReference type="Proteomes" id="UP001139485"/>
    </source>
</evidence>
<name>A0A9X2IF25_9ACTN</name>
<dbReference type="RefSeq" id="WP_250826653.1">
    <property type="nucleotide sequence ID" value="NZ_JAMOIL010000007.1"/>
</dbReference>
<dbReference type="InterPro" id="IPR051159">
    <property type="entry name" value="Hexapeptide_acetyltransf"/>
</dbReference>
<proteinExistence type="predicted"/>
<dbReference type="InterPro" id="IPR011004">
    <property type="entry name" value="Trimer_LpxA-like_sf"/>
</dbReference>
<comment type="caution">
    <text evidence="1">The sequence shown here is derived from an EMBL/GenBank/DDBJ whole genome shotgun (WGS) entry which is preliminary data.</text>
</comment>
<protein>
    <recommendedName>
        <fullName evidence="3">Acyltransferase</fullName>
    </recommendedName>
</protein>
<evidence type="ECO:0008006" key="3">
    <source>
        <dbReference type="Google" id="ProtNLM"/>
    </source>
</evidence>